<keyword evidence="3" id="KW-0808">Transferase</keyword>
<feature type="domain" description="PX" evidence="6">
    <location>
        <begin position="253"/>
        <end position="377"/>
    </location>
</feature>
<dbReference type="PROSITE" id="PS00916">
    <property type="entry name" value="PI3_4_KINASE_2"/>
    <property type="match status" value="1"/>
</dbReference>
<dbReference type="SMART" id="SM00312">
    <property type="entry name" value="PX"/>
    <property type="match status" value="1"/>
</dbReference>
<feature type="region of interest" description="Disordered" evidence="5">
    <location>
        <begin position="867"/>
        <end position="930"/>
    </location>
</feature>
<dbReference type="InterPro" id="IPR019523">
    <property type="entry name" value="Prot_Pase1_reg-su15A/B_C"/>
</dbReference>
<feature type="region of interest" description="Disordered" evidence="5">
    <location>
        <begin position="793"/>
        <end position="854"/>
    </location>
</feature>
<feature type="compositionally biased region" description="Acidic residues" evidence="5">
    <location>
        <begin position="796"/>
        <end position="815"/>
    </location>
</feature>
<dbReference type="Proteomes" id="UP001434883">
    <property type="component" value="Unassembled WGS sequence"/>
</dbReference>
<dbReference type="InterPro" id="IPR000403">
    <property type="entry name" value="PI3/4_kinase_cat_dom"/>
</dbReference>
<sequence>DDLRQDMLTLQMIRIMNKIWIQEGLDMRMVIFKCFSTGRGRGMVEMIPHADTLRKIQVEHGVTGSFKDRTLADWLQKHNPTDEQYDKNFIYSCAGCCVATYILGICDRHNDNIMLKTSGHMFHIDFGKDRAPFVFTSDMAYVINGGDKPSSRFHEFVDLCCEAYNLIRKHTHLFLNLLGLVSTHTPAQVCTPQFSLGRKVHILSGGTRSQLIESSLGSVATKLNFFIHNLAQMKFATSEDRPSLSFAPRVHTARSDGIIKNLYISKHIPTAHKGYAFVVKVEREGQQEVQLVQRTFEEFQELHSKLRLLFPSSKLPSRFVIGRSRSEATAERRKDELNGYVWHLTHAAPEVAQQPLQEGTDPDPYVKLYLLPDPQKTSKRKTKAARRTCNPTYNEMAVSLKYYGENQADCSPPSSPTIMKLGGKLDLVNLQIRLRFNKMDVMIEAATQNRFRHFNSEGRLSDGQSSPSSSPLGVASVGFESQESSWIGLLSRPALSLLRKFRLWSAAPAEIGKSFISEESEIIRQLNEIMPLTPAAAHHFTYMRCQHDGAAGLGLLEPGTGGSGPWLTAVSVRNVGMESPGEMELHQQPQIGYFSSARALINQVLINSQEVQPAEGKARVSVRPLIRNGSAGKVGARWSSFMRMEDGSEMLPEVTETDRFCPTPAAQTKAPPAETTHLLESMLREITGPPQLANNGGPHRVQNTQGFMEDQLGCREVGRPSPEQDNGYSSLEEELSQRCLLSQLRAPSEELNQQESHIPQMEEMQEEQPEPEEVLSAPQCQNKNIAFIMGCRCSDDDSSQSEPESDGDDENDDDGFDSKGSSDLSNSSDEDEDDDDEASDSDSEPDLESDRLWSSLCQSLDPYNPRNFTALLHTGRTPASRTTSTLSWNAPATSSSLLSSPAASSPPISTSPASDQDTWDDSTSASEADEAESLRLLSSFSCSSDPYSPLNFKAPLRTRGPTGPTSKNRNRTDTTAHTPPQTLQHNTACSPEYRKEEAEERLDSGFSEASTSARSCKISKKVSSAHHLTSCHPLVSIRCGCHLLTESGRFYQASTETRDLLLRDLNLPQSNSETSEEELCIISVQCLIGSLAQRRFRNQTF</sequence>
<dbReference type="InterPro" id="IPR001683">
    <property type="entry name" value="PX_dom"/>
</dbReference>
<evidence type="ECO:0000256" key="5">
    <source>
        <dbReference type="SAM" id="MobiDB-lite"/>
    </source>
</evidence>
<dbReference type="InterPro" id="IPR035892">
    <property type="entry name" value="C2_domain_sf"/>
</dbReference>
<reference evidence="8 9" key="1">
    <citation type="submission" date="2021-06" db="EMBL/GenBank/DDBJ databases">
        <authorList>
            <person name="Palmer J.M."/>
        </authorList>
    </citation>
    <scope>NUCLEOTIDE SEQUENCE [LARGE SCALE GENOMIC DNA]</scope>
    <source>
        <strain evidence="8 9">XC_2019</strain>
        <tissue evidence="8">Muscle</tissue>
    </source>
</reference>
<feature type="non-terminal residue" evidence="8">
    <location>
        <position position="1"/>
    </location>
</feature>
<comment type="similarity">
    <text evidence="1">Belongs to the PI3/PI4-kinase family. Type III PI4K subfamily.</text>
</comment>
<dbReference type="PROSITE" id="PS50195">
    <property type="entry name" value="PX"/>
    <property type="match status" value="1"/>
</dbReference>
<dbReference type="Pfam" id="PF10488">
    <property type="entry name" value="PP1c_bdg"/>
    <property type="match status" value="1"/>
</dbReference>
<dbReference type="Gene3D" id="3.30.1010.10">
    <property type="entry name" value="Phosphatidylinositol 3-kinase Catalytic Subunit, Chain A, domain 4"/>
    <property type="match status" value="1"/>
</dbReference>
<comment type="caution">
    <text evidence="8">The sequence shown here is derived from an EMBL/GenBank/DDBJ whole genome shotgun (WGS) entry which is preliminary data.</text>
</comment>
<dbReference type="Pfam" id="PF00454">
    <property type="entry name" value="PI3_PI4_kinase"/>
    <property type="match status" value="1"/>
</dbReference>
<dbReference type="SUPFAM" id="SSF56112">
    <property type="entry name" value="Protein kinase-like (PK-like)"/>
    <property type="match status" value="1"/>
</dbReference>
<dbReference type="SUPFAM" id="SSF64268">
    <property type="entry name" value="PX domain"/>
    <property type="match status" value="1"/>
</dbReference>
<dbReference type="InterPro" id="IPR036871">
    <property type="entry name" value="PX_dom_sf"/>
</dbReference>
<accession>A0ABV0Q8V3</accession>
<dbReference type="SMART" id="SM00146">
    <property type="entry name" value="PI3Kc"/>
    <property type="match status" value="1"/>
</dbReference>
<dbReference type="InterPro" id="IPR036940">
    <property type="entry name" value="PI3/4_kinase_cat_sf"/>
</dbReference>
<feature type="compositionally biased region" description="Polar residues" evidence="5">
    <location>
        <begin position="963"/>
        <end position="989"/>
    </location>
</feature>
<organism evidence="8 9">
    <name type="scientific">Xenoophorus captivus</name>
    <dbReference type="NCBI Taxonomy" id="1517983"/>
    <lineage>
        <taxon>Eukaryota</taxon>
        <taxon>Metazoa</taxon>
        <taxon>Chordata</taxon>
        <taxon>Craniata</taxon>
        <taxon>Vertebrata</taxon>
        <taxon>Euteleostomi</taxon>
        <taxon>Actinopterygii</taxon>
        <taxon>Neopterygii</taxon>
        <taxon>Teleostei</taxon>
        <taxon>Neoteleostei</taxon>
        <taxon>Acanthomorphata</taxon>
        <taxon>Ovalentaria</taxon>
        <taxon>Atherinomorphae</taxon>
        <taxon>Cyprinodontiformes</taxon>
        <taxon>Goodeidae</taxon>
        <taxon>Xenoophorus</taxon>
    </lineage>
</organism>
<feature type="domain" description="PI3K/PI4K catalytic" evidence="7">
    <location>
        <begin position="1"/>
        <end position="234"/>
    </location>
</feature>
<evidence type="ECO:0000259" key="7">
    <source>
        <dbReference type="PROSITE" id="PS50290"/>
    </source>
</evidence>
<dbReference type="PANTHER" id="PTHR10048">
    <property type="entry name" value="PHOSPHATIDYLINOSITOL KINASE"/>
    <property type="match status" value="1"/>
</dbReference>
<evidence type="ECO:0000259" key="6">
    <source>
        <dbReference type="PROSITE" id="PS50195"/>
    </source>
</evidence>
<evidence type="ECO:0000313" key="9">
    <source>
        <dbReference type="Proteomes" id="UP001434883"/>
    </source>
</evidence>
<feature type="compositionally biased region" description="Low complexity" evidence="5">
    <location>
        <begin position="890"/>
        <end position="914"/>
    </location>
</feature>
<dbReference type="InterPro" id="IPR018936">
    <property type="entry name" value="PI3/4_kinase_CS"/>
</dbReference>
<feature type="compositionally biased region" description="Acidic residues" evidence="5">
    <location>
        <begin position="828"/>
        <end position="847"/>
    </location>
</feature>
<dbReference type="InterPro" id="IPR000008">
    <property type="entry name" value="C2_dom"/>
</dbReference>
<dbReference type="Gene3D" id="1.10.1070.11">
    <property type="entry name" value="Phosphatidylinositol 3-/4-kinase, catalytic domain"/>
    <property type="match status" value="1"/>
</dbReference>
<dbReference type="SUPFAM" id="SSF49562">
    <property type="entry name" value="C2 domain (Calcium/lipid-binding domain, CaLB)"/>
    <property type="match status" value="1"/>
</dbReference>
<dbReference type="Gene3D" id="3.30.1520.10">
    <property type="entry name" value="Phox-like domain"/>
    <property type="match status" value="1"/>
</dbReference>
<keyword evidence="9" id="KW-1185">Reference proteome</keyword>
<keyword evidence="4" id="KW-0418">Kinase</keyword>
<feature type="region of interest" description="Disordered" evidence="5">
    <location>
        <begin position="715"/>
        <end position="734"/>
    </location>
</feature>
<dbReference type="Pfam" id="PF00787">
    <property type="entry name" value="PX"/>
    <property type="match status" value="1"/>
</dbReference>
<evidence type="ECO:0008006" key="10">
    <source>
        <dbReference type="Google" id="ProtNLM"/>
    </source>
</evidence>
<dbReference type="InterPro" id="IPR011009">
    <property type="entry name" value="Kinase-like_dom_sf"/>
</dbReference>
<evidence type="ECO:0000256" key="2">
    <source>
        <dbReference type="ARBA" id="ARBA00010161"/>
    </source>
</evidence>
<evidence type="ECO:0000256" key="4">
    <source>
        <dbReference type="ARBA" id="ARBA00022777"/>
    </source>
</evidence>
<protein>
    <recommendedName>
        <fullName evidence="10">Phosphatidylinositol-4-phosphate 3-kinase</fullName>
    </recommendedName>
</protein>
<name>A0ABV0Q8V3_9TELE</name>
<feature type="region of interest" description="Disordered" evidence="5">
    <location>
        <begin position="951"/>
        <end position="990"/>
    </location>
</feature>
<feature type="compositionally biased region" description="Polar residues" evidence="5">
    <location>
        <begin position="877"/>
        <end position="888"/>
    </location>
</feature>
<dbReference type="PANTHER" id="PTHR10048:SF30">
    <property type="entry name" value="PHOSPHATIDYLINOSITOL 4-PHOSPHATE 3-KINASE C2 DOMAIN-CONTAINING SUBUNIT BETA"/>
    <property type="match status" value="1"/>
</dbReference>
<dbReference type="Gene3D" id="2.60.40.150">
    <property type="entry name" value="C2 domain"/>
    <property type="match status" value="1"/>
</dbReference>
<dbReference type="Pfam" id="PF00168">
    <property type="entry name" value="C2"/>
    <property type="match status" value="1"/>
</dbReference>
<dbReference type="EMBL" id="JAHRIN010001456">
    <property type="protein sequence ID" value="MEQ2191916.1"/>
    <property type="molecule type" value="Genomic_DNA"/>
</dbReference>
<evidence type="ECO:0000256" key="1">
    <source>
        <dbReference type="ARBA" id="ARBA00006209"/>
    </source>
</evidence>
<feature type="compositionally biased region" description="Low complexity" evidence="5">
    <location>
        <begin position="818"/>
        <end position="827"/>
    </location>
</feature>
<evidence type="ECO:0000256" key="3">
    <source>
        <dbReference type="ARBA" id="ARBA00022679"/>
    </source>
</evidence>
<dbReference type="InterPro" id="IPR015433">
    <property type="entry name" value="PI3/4_kinase"/>
</dbReference>
<dbReference type="PROSITE" id="PS50290">
    <property type="entry name" value="PI3_4_KINASE_3"/>
    <property type="match status" value="1"/>
</dbReference>
<evidence type="ECO:0000313" key="8">
    <source>
        <dbReference type="EMBL" id="MEQ2191916.1"/>
    </source>
</evidence>
<gene>
    <name evidence="8" type="ORF">XENOCAPTIV_004353</name>
</gene>
<proteinExistence type="inferred from homology"/>
<comment type="similarity">
    <text evidence="2">Belongs to the PPP1R15 family.</text>
</comment>